<dbReference type="Proteomes" id="UP000649617">
    <property type="component" value="Unassembled WGS sequence"/>
</dbReference>
<dbReference type="OrthoDB" id="432840at2759"/>
<reference evidence="2" key="1">
    <citation type="submission" date="2021-02" db="EMBL/GenBank/DDBJ databases">
        <authorList>
            <person name="Dougan E. K."/>
            <person name="Rhodes N."/>
            <person name="Thang M."/>
            <person name="Chan C."/>
        </authorList>
    </citation>
    <scope>NUCLEOTIDE SEQUENCE</scope>
</reference>
<organism evidence="2 3">
    <name type="scientific">Symbiodinium pilosum</name>
    <name type="common">Dinoflagellate</name>
    <dbReference type="NCBI Taxonomy" id="2952"/>
    <lineage>
        <taxon>Eukaryota</taxon>
        <taxon>Sar</taxon>
        <taxon>Alveolata</taxon>
        <taxon>Dinophyceae</taxon>
        <taxon>Suessiales</taxon>
        <taxon>Symbiodiniaceae</taxon>
        <taxon>Symbiodinium</taxon>
    </lineage>
</organism>
<evidence type="ECO:0000313" key="2">
    <source>
        <dbReference type="EMBL" id="CAE7488686.1"/>
    </source>
</evidence>
<name>A0A812STG9_SYMPI</name>
<dbReference type="AlphaFoldDB" id="A0A812STG9"/>
<accession>A0A812STG9</accession>
<proteinExistence type="predicted"/>
<keyword evidence="3" id="KW-1185">Reference proteome</keyword>
<comment type="caution">
    <text evidence="2">The sequence shown here is derived from an EMBL/GenBank/DDBJ whole genome shotgun (WGS) entry which is preliminary data.</text>
</comment>
<dbReference type="EMBL" id="CAJNIZ010026035">
    <property type="protein sequence ID" value="CAE7488686.1"/>
    <property type="molecule type" value="Genomic_DNA"/>
</dbReference>
<sequence>MAAVERVKGNVMDLQAEQGMKLLQATVATGAEYDTAGAEAYRKEVEAKVAKLEMEATQLTGKDNKKERSAKGKEVADLKNEHKYVDACKVVKGLEPKFGHFITKEAELPKIDLPETVQEAAPEKAKKEHKKKEKAESAGLSPDELKELENLKQQIVEEKAILKEQGMSGGQINKNEKIVAMVNRLNELKEKQDPGSSKKEKDAKKDSKKKTPLSAEEQKEFAQLQGDIEVYKAKLRTEFGYSNKEMKADPDLKDMEARLAAFEKRS</sequence>
<feature type="region of interest" description="Disordered" evidence="1">
    <location>
        <begin position="183"/>
        <end position="221"/>
    </location>
</feature>
<protein>
    <submittedName>
        <fullName evidence="2">Uncharacterized protein</fullName>
    </submittedName>
</protein>
<evidence type="ECO:0000256" key="1">
    <source>
        <dbReference type="SAM" id="MobiDB-lite"/>
    </source>
</evidence>
<gene>
    <name evidence="2" type="ORF">SPIL2461_LOCUS12575</name>
</gene>
<feature type="compositionally biased region" description="Basic and acidic residues" evidence="1">
    <location>
        <begin position="186"/>
        <end position="205"/>
    </location>
</feature>
<feature type="region of interest" description="Disordered" evidence="1">
    <location>
        <begin position="113"/>
        <end position="146"/>
    </location>
</feature>
<evidence type="ECO:0000313" key="3">
    <source>
        <dbReference type="Proteomes" id="UP000649617"/>
    </source>
</evidence>